<organism evidence="1 2">
    <name type="scientific">Pseudosporangium ferrugineum</name>
    <dbReference type="NCBI Taxonomy" id="439699"/>
    <lineage>
        <taxon>Bacteria</taxon>
        <taxon>Bacillati</taxon>
        <taxon>Actinomycetota</taxon>
        <taxon>Actinomycetes</taxon>
        <taxon>Micromonosporales</taxon>
        <taxon>Micromonosporaceae</taxon>
        <taxon>Pseudosporangium</taxon>
    </lineage>
</organism>
<dbReference type="SUPFAM" id="SSF52467">
    <property type="entry name" value="DHS-like NAD/FAD-binding domain"/>
    <property type="match status" value="1"/>
</dbReference>
<dbReference type="OrthoDB" id="3402988at2"/>
<accession>A0A2T0R4W5</accession>
<dbReference type="Pfam" id="PF13289">
    <property type="entry name" value="SIR2_2"/>
    <property type="match status" value="1"/>
</dbReference>
<name>A0A2T0R4W5_9ACTN</name>
<evidence type="ECO:0000313" key="1">
    <source>
        <dbReference type="EMBL" id="PRY15379.1"/>
    </source>
</evidence>
<dbReference type="InterPro" id="IPR029035">
    <property type="entry name" value="DHS-like_NAD/FAD-binding_dom"/>
</dbReference>
<dbReference type="EMBL" id="PVZG01000066">
    <property type="protein sequence ID" value="PRY15379.1"/>
    <property type="molecule type" value="Genomic_DNA"/>
</dbReference>
<proteinExistence type="predicted"/>
<keyword evidence="2" id="KW-1185">Reference proteome</keyword>
<protein>
    <submittedName>
        <fullName evidence="1">SIR2-like protein</fullName>
    </submittedName>
</protein>
<dbReference type="Proteomes" id="UP000239209">
    <property type="component" value="Unassembled WGS sequence"/>
</dbReference>
<gene>
    <name evidence="1" type="ORF">CLV70_1663</name>
</gene>
<sequence>MTSDTTLARRWPKDLLDRIVERDYVLVVGAGISSACLNGKMQRPPGWEALLKTLSREFASGAAKTEASKLIGDGNFLDAAELVRSQAEDRSRTKDFMRLISESVDGKKPDNFQPAPIHDVLLRLDPRIIVTTNYDSILERASSNGYRVKTYASTDVGHEVRTGAPLLLKIHGSVDAELDLVLTRSDYSRLRRTGRAALDVLEALLLTRTTLFVGFSLSDPDIQLLLENNMGREVDSGAHYMLTSSSVPNHRRRALVRSYGVELIQHQDGDYAEAARMLELLADLVESSK</sequence>
<dbReference type="AlphaFoldDB" id="A0A2T0R4W5"/>
<comment type="caution">
    <text evidence="1">The sequence shown here is derived from an EMBL/GenBank/DDBJ whole genome shotgun (WGS) entry which is preliminary data.</text>
</comment>
<reference evidence="1 2" key="1">
    <citation type="submission" date="2018-03" db="EMBL/GenBank/DDBJ databases">
        <title>Genomic Encyclopedia of Archaeal and Bacterial Type Strains, Phase II (KMG-II): from individual species to whole genera.</title>
        <authorList>
            <person name="Goeker M."/>
        </authorList>
    </citation>
    <scope>NUCLEOTIDE SEQUENCE [LARGE SCALE GENOMIC DNA]</scope>
    <source>
        <strain evidence="1 2">DSM 45348</strain>
    </source>
</reference>
<evidence type="ECO:0000313" key="2">
    <source>
        <dbReference type="Proteomes" id="UP000239209"/>
    </source>
</evidence>